<sequence>MMGIPVVVIAFAFLAGCQALPLNESYDCLTDDACEKINTTTRYNINNKLYCCQRGDGIRFTSSQFTFYSSGGQTSNVTSDQSVDTTDVNKQEGPAGGKIQRKSSSNTTCKCGAVDQKKLDEEMSKYYQEMSEHMRQLFGWFWPF</sequence>
<protein>
    <submittedName>
        <fullName evidence="3">Uncharacterized protein</fullName>
    </submittedName>
</protein>
<evidence type="ECO:0000313" key="4">
    <source>
        <dbReference type="Proteomes" id="UP000678393"/>
    </source>
</evidence>
<evidence type="ECO:0000256" key="2">
    <source>
        <dbReference type="SAM" id="SignalP"/>
    </source>
</evidence>
<gene>
    <name evidence="3" type="ORF">CUNI_LOCUS16005</name>
</gene>
<feature type="compositionally biased region" description="Polar residues" evidence="1">
    <location>
        <begin position="72"/>
        <end position="88"/>
    </location>
</feature>
<reference evidence="3" key="1">
    <citation type="submission" date="2021-04" db="EMBL/GenBank/DDBJ databases">
        <authorList>
            <consortium name="Molecular Ecology Group"/>
        </authorList>
    </citation>
    <scope>NUCLEOTIDE SEQUENCE</scope>
</reference>
<feature type="region of interest" description="Disordered" evidence="1">
    <location>
        <begin position="72"/>
        <end position="103"/>
    </location>
</feature>
<feature type="chain" id="PRO_5035875262" evidence="2">
    <location>
        <begin position="20"/>
        <end position="144"/>
    </location>
</feature>
<dbReference type="EMBL" id="CAJHNH020004030">
    <property type="protein sequence ID" value="CAG5130447.1"/>
    <property type="molecule type" value="Genomic_DNA"/>
</dbReference>
<organism evidence="3 4">
    <name type="scientific">Candidula unifasciata</name>
    <dbReference type="NCBI Taxonomy" id="100452"/>
    <lineage>
        <taxon>Eukaryota</taxon>
        <taxon>Metazoa</taxon>
        <taxon>Spiralia</taxon>
        <taxon>Lophotrochozoa</taxon>
        <taxon>Mollusca</taxon>
        <taxon>Gastropoda</taxon>
        <taxon>Heterobranchia</taxon>
        <taxon>Euthyneura</taxon>
        <taxon>Panpulmonata</taxon>
        <taxon>Eupulmonata</taxon>
        <taxon>Stylommatophora</taxon>
        <taxon>Helicina</taxon>
        <taxon>Helicoidea</taxon>
        <taxon>Geomitridae</taxon>
        <taxon>Candidula</taxon>
    </lineage>
</organism>
<feature type="signal peptide" evidence="2">
    <location>
        <begin position="1"/>
        <end position="19"/>
    </location>
</feature>
<keyword evidence="4" id="KW-1185">Reference proteome</keyword>
<name>A0A8S3ZLS1_9EUPU</name>
<dbReference type="AlphaFoldDB" id="A0A8S3ZLS1"/>
<evidence type="ECO:0000313" key="3">
    <source>
        <dbReference type="EMBL" id="CAG5130447.1"/>
    </source>
</evidence>
<evidence type="ECO:0000256" key="1">
    <source>
        <dbReference type="SAM" id="MobiDB-lite"/>
    </source>
</evidence>
<comment type="caution">
    <text evidence="3">The sequence shown here is derived from an EMBL/GenBank/DDBJ whole genome shotgun (WGS) entry which is preliminary data.</text>
</comment>
<proteinExistence type="predicted"/>
<keyword evidence="2" id="KW-0732">Signal</keyword>
<accession>A0A8S3ZLS1</accession>
<dbReference type="Proteomes" id="UP000678393">
    <property type="component" value="Unassembled WGS sequence"/>
</dbReference>